<dbReference type="InterPro" id="IPR017853">
    <property type="entry name" value="GH"/>
</dbReference>
<dbReference type="RefSeq" id="WP_377546785.1">
    <property type="nucleotide sequence ID" value="NZ_JBHSBN010000010.1"/>
</dbReference>
<keyword evidence="3 6" id="KW-0378">Hydrolase</keyword>
<dbReference type="InterPro" id="IPR013783">
    <property type="entry name" value="Ig-like_fold"/>
</dbReference>
<dbReference type="SMART" id="SM01217">
    <property type="entry name" value="Fn3_like"/>
    <property type="match status" value="1"/>
</dbReference>
<sequence length="995" mass="106843">MRNRRLRRGVVAFALALLTLPAIPGQALAEQPAYPFRNPKLPLAVRVDDLVGRLTLDEKISLLHQYQPAIPRLGIDLFKTGTEALHGVAWSTDIDNNGAVVTADGTSFPQAVGLASTWNPDLINRVGSAVGDEARGFHAQNPRVWGLNLWAPVVNLLRDPRWGRNEEGYSEDPLLTGAISTAYGSGMTGGDPRHLKTAPTVKHYLANNNEVRRDVTSSNLPPRVLNEYDRAAFKPAIAADAATGVMSSYNLVNGRPQTVDPSLDTVVRGWTDQALMNVTDAWGPNNLTGSEAYYATQAEADAAVIKAGINSFTVDDTNAVPTVTAVNQALAAGLLTERDIDVRIKQTFTVRFRLGEFDPGGGRYGKITPDVIDSPAHRKLARQTADEAMVLLKNSRDTLPLSAAKTRNVAVLGPLADTLYSDWYAGKLPYQVTALDGIRERLGSSATVTSGDGADRIALKDVATGRYVTATGTTDADKVTATGESATAAAQFDVVDWGQGVLTLRNAANGRYLGYNWGPFLTRDEQPGGWFVQQQFKLENQPDGSVVLHYAGYETTESWFGPNTYVTVGADGALTLGASTAADAAHFSRELLSNGVERAVAAAKAADTAVLVVGSNPSINGREAHDRSTMALGASQAALVKAVTAANPHTVLVLQTSYPDTITWEQQNVPAIVWTTHAGAETGHAVADVLFGDVNPAGRLTQTWYRSDDQVPPDLLEYDIIASKQTYLYSRANPLYAFGHGLSYTSFRYANLRADRDVRADGTVTARVDVTNTGRRAGAEVVQLYTHQRTSRDATPIQQLRAFEKVQLAPGQTRTVTLRLPARDLAHWDVTRSRWVVEDSTYDLLVGSSSADIRQRAAVRVHGETIPPRDLSRTTRAENFDAYAPGVKLVDESKARGTAVGAGAAGQWISFGEADLRRGSGTFTAKVAKGSAGAGKIEIRLGSPTGRLLGTAAVPSTGDQYRYVTTGASLSRAAGVQDVYLVFDSAIRLSEFSIR</sequence>
<accession>A0ABV8KNH1</accession>
<reference evidence="7" key="1">
    <citation type="journal article" date="2019" name="Int. J. Syst. Evol. Microbiol.">
        <title>The Global Catalogue of Microorganisms (GCM) 10K type strain sequencing project: providing services to taxonomists for standard genome sequencing and annotation.</title>
        <authorList>
            <consortium name="The Broad Institute Genomics Platform"/>
            <consortium name="The Broad Institute Genome Sequencing Center for Infectious Disease"/>
            <person name="Wu L."/>
            <person name="Ma J."/>
        </authorList>
    </citation>
    <scope>NUCLEOTIDE SEQUENCE [LARGE SCALE GENOMIC DNA]</scope>
    <source>
        <strain evidence="7">2902at01</strain>
    </source>
</reference>
<keyword evidence="7" id="KW-1185">Reference proteome</keyword>
<dbReference type="Pfam" id="PF00933">
    <property type="entry name" value="Glyco_hydro_3"/>
    <property type="match status" value="1"/>
</dbReference>
<dbReference type="Pfam" id="PF03422">
    <property type="entry name" value="CBM_6"/>
    <property type="match status" value="1"/>
</dbReference>
<dbReference type="PANTHER" id="PTHR42721">
    <property type="entry name" value="SUGAR HYDROLASE-RELATED"/>
    <property type="match status" value="1"/>
</dbReference>
<dbReference type="Gene3D" id="2.60.120.260">
    <property type="entry name" value="Galactose-binding domain-like"/>
    <property type="match status" value="1"/>
</dbReference>
<feature type="domain" description="CBM6" evidence="5">
    <location>
        <begin position="873"/>
        <end position="995"/>
    </location>
</feature>
<dbReference type="SUPFAM" id="SSF52279">
    <property type="entry name" value="Beta-D-glucan exohydrolase, C-terminal domain"/>
    <property type="match status" value="1"/>
</dbReference>
<organism evidence="6 7">
    <name type="scientific">Micromonospora zhanjiangensis</name>
    <dbReference type="NCBI Taxonomy" id="1522057"/>
    <lineage>
        <taxon>Bacteria</taxon>
        <taxon>Bacillati</taxon>
        <taxon>Actinomycetota</taxon>
        <taxon>Actinomycetes</taxon>
        <taxon>Micromonosporales</taxon>
        <taxon>Micromonosporaceae</taxon>
        <taxon>Micromonospora</taxon>
    </lineage>
</organism>
<gene>
    <name evidence="6" type="ORF">ACFOX0_17075</name>
</gene>
<dbReference type="EMBL" id="JBHSBN010000010">
    <property type="protein sequence ID" value="MFC4107629.1"/>
    <property type="molecule type" value="Genomic_DNA"/>
</dbReference>
<dbReference type="InterPro" id="IPR005084">
    <property type="entry name" value="CBM6"/>
</dbReference>
<evidence type="ECO:0000256" key="4">
    <source>
        <dbReference type="SAM" id="SignalP"/>
    </source>
</evidence>
<dbReference type="CDD" id="cd04084">
    <property type="entry name" value="CBM6_xylanase-like"/>
    <property type="match status" value="1"/>
</dbReference>
<dbReference type="PRINTS" id="PR00133">
    <property type="entry name" value="GLHYDRLASE3"/>
</dbReference>
<dbReference type="SUPFAM" id="SSF49785">
    <property type="entry name" value="Galactose-binding domain-like"/>
    <property type="match status" value="1"/>
</dbReference>
<dbReference type="InterPro" id="IPR036962">
    <property type="entry name" value="Glyco_hydro_3_N_sf"/>
</dbReference>
<evidence type="ECO:0000256" key="3">
    <source>
        <dbReference type="ARBA" id="ARBA00022801"/>
    </source>
</evidence>
<dbReference type="PANTHER" id="PTHR42721:SF3">
    <property type="entry name" value="BETA-D-XYLOSIDASE 5-RELATED"/>
    <property type="match status" value="1"/>
</dbReference>
<comment type="caution">
    <text evidence="6">The sequence shown here is derived from an EMBL/GenBank/DDBJ whole genome shotgun (WGS) entry which is preliminary data.</text>
</comment>
<evidence type="ECO:0000313" key="7">
    <source>
        <dbReference type="Proteomes" id="UP001595868"/>
    </source>
</evidence>
<dbReference type="CDD" id="cd23343">
    <property type="entry name" value="beta-trefoil_FSCN_BglX-like"/>
    <property type="match status" value="1"/>
</dbReference>
<evidence type="ECO:0000259" key="5">
    <source>
        <dbReference type="PROSITE" id="PS51175"/>
    </source>
</evidence>
<dbReference type="PROSITE" id="PS51175">
    <property type="entry name" value="CBM6"/>
    <property type="match status" value="1"/>
</dbReference>
<dbReference type="Pfam" id="PF14310">
    <property type="entry name" value="Fn3-like"/>
    <property type="match status" value="1"/>
</dbReference>
<dbReference type="InterPro" id="IPR001764">
    <property type="entry name" value="Glyco_hydro_3_N"/>
</dbReference>
<dbReference type="Gene3D" id="2.60.120.380">
    <property type="match status" value="1"/>
</dbReference>
<dbReference type="InterPro" id="IPR008999">
    <property type="entry name" value="Actin-crosslinking"/>
</dbReference>
<dbReference type="Gene3D" id="2.60.40.10">
    <property type="entry name" value="Immunoglobulins"/>
    <property type="match status" value="1"/>
</dbReference>
<dbReference type="InterPro" id="IPR006584">
    <property type="entry name" value="Cellulose-bd_IV"/>
</dbReference>
<comment type="similarity">
    <text evidence="1">Belongs to the glycosyl hydrolase 3 family.</text>
</comment>
<dbReference type="SUPFAM" id="SSF50405">
    <property type="entry name" value="Actin-crosslinking proteins"/>
    <property type="match status" value="1"/>
</dbReference>
<evidence type="ECO:0000313" key="6">
    <source>
        <dbReference type="EMBL" id="MFC4107629.1"/>
    </source>
</evidence>
<dbReference type="InterPro" id="IPR008979">
    <property type="entry name" value="Galactose-bd-like_sf"/>
</dbReference>
<name>A0ABV8KNH1_9ACTN</name>
<dbReference type="InterPro" id="IPR036881">
    <property type="entry name" value="Glyco_hydro_3_C_sf"/>
</dbReference>
<dbReference type="Gene3D" id="3.20.20.300">
    <property type="entry name" value="Glycoside hydrolase, family 3, N-terminal domain"/>
    <property type="match status" value="1"/>
</dbReference>
<keyword evidence="2 4" id="KW-0732">Signal</keyword>
<dbReference type="Pfam" id="PF01915">
    <property type="entry name" value="Glyco_hydro_3_C"/>
    <property type="match status" value="1"/>
</dbReference>
<dbReference type="GO" id="GO:0016787">
    <property type="term" value="F:hydrolase activity"/>
    <property type="evidence" value="ECO:0007669"/>
    <property type="project" value="UniProtKB-KW"/>
</dbReference>
<evidence type="ECO:0000256" key="1">
    <source>
        <dbReference type="ARBA" id="ARBA00005336"/>
    </source>
</evidence>
<protein>
    <submittedName>
        <fullName evidence="6">Glycoside hydrolase family 3 C-terminal domain-containing protein</fullName>
    </submittedName>
</protein>
<feature type="signal peptide" evidence="4">
    <location>
        <begin position="1"/>
        <end position="29"/>
    </location>
</feature>
<dbReference type="Proteomes" id="UP001595868">
    <property type="component" value="Unassembled WGS sequence"/>
</dbReference>
<dbReference type="SUPFAM" id="SSF51445">
    <property type="entry name" value="(Trans)glycosidases"/>
    <property type="match status" value="1"/>
</dbReference>
<dbReference type="Gene3D" id="3.40.50.1700">
    <property type="entry name" value="Glycoside hydrolase family 3 C-terminal domain"/>
    <property type="match status" value="1"/>
</dbReference>
<dbReference type="InterPro" id="IPR002772">
    <property type="entry name" value="Glyco_hydro_3_C"/>
</dbReference>
<dbReference type="InterPro" id="IPR044993">
    <property type="entry name" value="BXL"/>
</dbReference>
<evidence type="ECO:0000256" key="2">
    <source>
        <dbReference type="ARBA" id="ARBA00022729"/>
    </source>
</evidence>
<dbReference type="InterPro" id="IPR026891">
    <property type="entry name" value="Fn3-like"/>
</dbReference>
<dbReference type="SMART" id="SM00606">
    <property type="entry name" value="CBD_IV"/>
    <property type="match status" value="1"/>
</dbReference>
<proteinExistence type="inferred from homology"/>
<feature type="chain" id="PRO_5046791643" evidence="4">
    <location>
        <begin position="30"/>
        <end position="995"/>
    </location>
</feature>